<keyword evidence="2" id="KW-1185">Reference proteome</keyword>
<evidence type="ECO:0000313" key="1">
    <source>
        <dbReference type="EMBL" id="RYR74310.1"/>
    </source>
</evidence>
<dbReference type="AlphaFoldDB" id="A0A445EFL4"/>
<proteinExistence type="predicted"/>
<reference evidence="1 2" key="1">
    <citation type="submission" date="2019-01" db="EMBL/GenBank/DDBJ databases">
        <title>Sequencing of cultivated peanut Arachis hypogaea provides insights into genome evolution and oil improvement.</title>
        <authorList>
            <person name="Chen X."/>
        </authorList>
    </citation>
    <scope>NUCLEOTIDE SEQUENCE [LARGE SCALE GENOMIC DNA]</scope>
    <source>
        <strain evidence="2">cv. Fuhuasheng</strain>
        <tissue evidence="1">Leaves</tissue>
    </source>
</reference>
<name>A0A445EFL4_ARAHY</name>
<sequence length="434" mass="48514">MCGDTKSNRKLSDKSKTHLVSHPYLKPKTLTSSSTVLPQCRRLPWLSPSPFPNPSPLLLAVARQVVPSVPDFSVRGLEQLAVVLPLAVRLSVEGGFLYIQMGIKFINHWNLKMSLLIPSSSAVPLQFSQWKTCNVNSQHKIAYVSFTPFWNKLVSNSKTRHLYTNCRIEPNVLHKYTAKCKGLDDFESFIDESMDWDDDDDEVESTGSPWEGAVIYKRNASISHVEYCTTLESLGLGNLSTDLSKNRASVMGLRVTKAVKDYPNGTPVQISIDVIRKKKKLRLDGIIKTVIGLLCSRCGMPSAECIFSEFSLLLTEEPIEEPETIDLGVIYGEDIYTAFGNSGEDVDEDNDALINLDDRLHFPLEDKEIDISKNIRDMVHLEITMNSVCDPGCKGICMKCGQNLNTDDCNCNQEEVKDKKGFGPLGNLKEQMQL</sequence>
<organism evidence="1 2">
    <name type="scientific">Arachis hypogaea</name>
    <name type="common">Peanut</name>
    <dbReference type="NCBI Taxonomy" id="3818"/>
    <lineage>
        <taxon>Eukaryota</taxon>
        <taxon>Viridiplantae</taxon>
        <taxon>Streptophyta</taxon>
        <taxon>Embryophyta</taxon>
        <taxon>Tracheophyta</taxon>
        <taxon>Spermatophyta</taxon>
        <taxon>Magnoliopsida</taxon>
        <taxon>eudicotyledons</taxon>
        <taxon>Gunneridae</taxon>
        <taxon>Pentapetalae</taxon>
        <taxon>rosids</taxon>
        <taxon>fabids</taxon>
        <taxon>Fabales</taxon>
        <taxon>Fabaceae</taxon>
        <taxon>Papilionoideae</taxon>
        <taxon>50 kb inversion clade</taxon>
        <taxon>dalbergioids sensu lato</taxon>
        <taxon>Dalbergieae</taxon>
        <taxon>Pterocarpus clade</taxon>
        <taxon>Arachis</taxon>
    </lineage>
</organism>
<dbReference type="Proteomes" id="UP000289738">
    <property type="component" value="Chromosome A02"/>
</dbReference>
<accession>A0A445EFL4</accession>
<dbReference type="PANTHER" id="PTHR34374">
    <property type="entry name" value="LARGE RIBOSOMAL RNA SUBUNIT ACCUMULATION PROTEIN YCED HOMOLOG 1, CHLOROPLASTIC"/>
    <property type="match status" value="1"/>
</dbReference>
<dbReference type="STRING" id="3818.A0A445EFL4"/>
<dbReference type="EMBL" id="SDMP01000002">
    <property type="protein sequence ID" value="RYR74310.1"/>
    <property type="molecule type" value="Genomic_DNA"/>
</dbReference>
<protein>
    <submittedName>
        <fullName evidence="1">Uncharacterized protein</fullName>
    </submittedName>
</protein>
<dbReference type="PANTHER" id="PTHR34374:SF1">
    <property type="entry name" value="LARGE RIBOSOMAL RNA SUBUNIT ACCUMULATION PROTEIN YCED HOMOLOG 1, CHLOROPLASTIC"/>
    <property type="match status" value="1"/>
</dbReference>
<dbReference type="InterPro" id="IPR003772">
    <property type="entry name" value="YceD"/>
</dbReference>
<dbReference type="Pfam" id="PF02620">
    <property type="entry name" value="YceD"/>
    <property type="match status" value="1"/>
</dbReference>
<evidence type="ECO:0000313" key="2">
    <source>
        <dbReference type="Proteomes" id="UP000289738"/>
    </source>
</evidence>
<gene>
    <name evidence="1" type="ORF">Ahy_A02g008979</name>
</gene>
<comment type="caution">
    <text evidence="1">The sequence shown here is derived from an EMBL/GenBank/DDBJ whole genome shotgun (WGS) entry which is preliminary data.</text>
</comment>